<sequence>MNLTHYGQSLADIDDFDDTGLALSDEEDNGQLDRSIVNKMHFGGFDDDEKEAKDDTDRPKSKNEVMKELIAKSKMHKYERQMAKQEDDDIRAGLDEDLNDIRGLLNIEKRKPLPSQNRLFAKTELENNRKLEEEGDSKKDDDDYEDYDKALRDLAFDRRAQATDRTKTEEELAVEEKEQLEKAERARKRRMEGLDSESEDEGRHSHKRGNKKQRKSGAPQGDDLDDDYLDEMEGEKHQLGAGLTLDDIQNGAYDLNADMESGDDEDDSGEDDEDDDNEDDDEDEESEIDDLEGDEMPDFGDDDDDDMNELGQHGTVVKKHSKPTKTASSDTATGEIPYTFECPTTHSELLSIMDGLKVEDVVTVVKRIRVLYHVKISPSNKEKMAGFLGVVVDHLGYVASTVSPLPTKVLEALGQHIFEMAQQVPDAAAQVFTNKVKQMHGDMSKKLRLGQKSSCWPDVEELTILRSLGQVFSTSDLNHLVATPASLFMAQALSQCPTRTETDVGRGLFLTRMFLEYQTISKRLVPEALNFLHRSIVMLVPESAFAGQIPGTFPLTDEPSTLMIEDTHGKSLTSIPSISLEQLVNEGDGEKDNTVRLSLMQASFRMIEQYLQLYASTPALVEIFEPTLLLVKQIQTVTWHKELKTLIDHVQDRLERQIKFCVEKRIKTPLRMQQHRPIPIAQHLPKFEKGYSMDRHYDPDHERSSTAKLEAQLKKEKKGAMRELRKDNMFMAREKAKMKKQKDEDYNKMIKGVMTILEGDQAEKNRMEREKMRESR</sequence>
<feature type="region of interest" description="Disordered" evidence="7">
    <location>
        <begin position="104"/>
        <end position="335"/>
    </location>
</feature>
<keyword evidence="3" id="KW-0690">Ribosome biogenesis</keyword>
<feature type="compositionally biased region" description="Basic and acidic residues" evidence="7">
    <location>
        <begin position="121"/>
        <end position="184"/>
    </location>
</feature>
<dbReference type="Proteomes" id="UP000193560">
    <property type="component" value="Unassembled WGS sequence"/>
</dbReference>
<comment type="caution">
    <text evidence="8">The sequence shown here is derived from an EMBL/GenBank/DDBJ whole genome shotgun (WGS) entry which is preliminary data.</text>
</comment>
<organism evidence="8 9">
    <name type="scientific">Absidia repens</name>
    <dbReference type="NCBI Taxonomy" id="90262"/>
    <lineage>
        <taxon>Eukaryota</taxon>
        <taxon>Fungi</taxon>
        <taxon>Fungi incertae sedis</taxon>
        <taxon>Mucoromycota</taxon>
        <taxon>Mucoromycotina</taxon>
        <taxon>Mucoromycetes</taxon>
        <taxon>Mucorales</taxon>
        <taxon>Cunninghamellaceae</taxon>
        <taxon>Absidia</taxon>
    </lineage>
</organism>
<name>A0A1X2I4M6_9FUNG</name>
<dbReference type="STRING" id="90262.A0A1X2I4M6"/>
<protein>
    <submittedName>
        <fullName evidence="8">Nucleolar protein 14</fullName>
    </submittedName>
</protein>
<evidence type="ECO:0000256" key="5">
    <source>
        <dbReference type="ARBA" id="ARBA00023242"/>
    </source>
</evidence>
<feature type="compositionally biased region" description="Basic and acidic residues" evidence="7">
    <location>
        <begin position="50"/>
        <end position="92"/>
    </location>
</feature>
<keyword evidence="4" id="KW-0698">rRNA processing</keyword>
<dbReference type="PANTHER" id="PTHR23183">
    <property type="entry name" value="NOP14"/>
    <property type="match status" value="1"/>
</dbReference>
<evidence type="ECO:0000256" key="7">
    <source>
        <dbReference type="SAM" id="MobiDB-lite"/>
    </source>
</evidence>
<comment type="function">
    <text evidence="6">Involved in nucleolar processing of pre-18S ribosomal RNA. Has a role in the nuclear export of 40S pre-ribosomal subunit to the cytoplasm.</text>
</comment>
<keyword evidence="9" id="KW-1185">Reference proteome</keyword>
<evidence type="ECO:0000256" key="3">
    <source>
        <dbReference type="ARBA" id="ARBA00022517"/>
    </source>
</evidence>
<dbReference type="EMBL" id="MCGE01000028">
    <property type="protein sequence ID" value="ORZ09154.1"/>
    <property type="molecule type" value="Genomic_DNA"/>
</dbReference>
<comment type="subcellular location">
    <subcellularLocation>
        <location evidence="1">Nucleus</location>
        <location evidence="1">Nucleolus</location>
    </subcellularLocation>
</comment>
<proteinExistence type="inferred from homology"/>
<gene>
    <name evidence="8" type="ORF">BCR42DRAFT_121079</name>
</gene>
<evidence type="ECO:0000313" key="8">
    <source>
        <dbReference type="EMBL" id="ORZ09154.1"/>
    </source>
</evidence>
<feature type="compositionally biased region" description="Basic residues" evidence="7">
    <location>
        <begin position="204"/>
        <end position="215"/>
    </location>
</feature>
<dbReference type="GO" id="GO:0030490">
    <property type="term" value="P:maturation of SSU-rRNA"/>
    <property type="evidence" value="ECO:0007669"/>
    <property type="project" value="TreeGrafter"/>
</dbReference>
<keyword evidence="5" id="KW-0539">Nucleus</keyword>
<dbReference type="InterPro" id="IPR007276">
    <property type="entry name" value="Nop14"/>
</dbReference>
<dbReference type="OrthoDB" id="441771at2759"/>
<dbReference type="GO" id="GO:0032040">
    <property type="term" value="C:small-subunit processome"/>
    <property type="evidence" value="ECO:0007669"/>
    <property type="project" value="InterPro"/>
</dbReference>
<dbReference type="Pfam" id="PF04147">
    <property type="entry name" value="Nop14"/>
    <property type="match status" value="1"/>
</dbReference>
<reference evidence="8 9" key="1">
    <citation type="submission" date="2016-07" db="EMBL/GenBank/DDBJ databases">
        <title>Pervasive Adenine N6-methylation of Active Genes in Fungi.</title>
        <authorList>
            <consortium name="DOE Joint Genome Institute"/>
            <person name="Mondo S.J."/>
            <person name="Dannebaum R.O."/>
            <person name="Kuo R.C."/>
            <person name="Labutti K."/>
            <person name="Haridas S."/>
            <person name="Kuo A."/>
            <person name="Salamov A."/>
            <person name="Ahrendt S.R."/>
            <person name="Lipzen A."/>
            <person name="Sullivan W."/>
            <person name="Andreopoulos W.B."/>
            <person name="Clum A."/>
            <person name="Lindquist E."/>
            <person name="Daum C."/>
            <person name="Ramamoorthy G.K."/>
            <person name="Gryganskyi A."/>
            <person name="Culley D."/>
            <person name="Magnuson J.K."/>
            <person name="James T.Y."/>
            <person name="O'Malley M.A."/>
            <person name="Stajich J.E."/>
            <person name="Spatafora J.W."/>
            <person name="Visel A."/>
            <person name="Grigoriev I.V."/>
        </authorList>
    </citation>
    <scope>NUCLEOTIDE SEQUENCE [LARGE SCALE GENOMIC DNA]</scope>
    <source>
        <strain evidence="8 9">NRRL 1336</strain>
    </source>
</reference>
<feature type="compositionally biased region" description="Acidic residues" evidence="7">
    <location>
        <begin position="222"/>
        <end position="233"/>
    </location>
</feature>
<comment type="similarity">
    <text evidence="2">Belongs to the NOP14 family.</text>
</comment>
<feature type="compositionally biased region" description="Acidic residues" evidence="7">
    <location>
        <begin position="260"/>
        <end position="308"/>
    </location>
</feature>
<evidence type="ECO:0000256" key="1">
    <source>
        <dbReference type="ARBA" id="ARBA00004604"/>
    </source>
</evidence>
<evidence type="ECO:0000256" key="6">
    <source>
        <dbReference type="ARBA" id="ARBA00024695"/>
    </source>
</evidence>
<dbReference type="AlphaFoldDB" id="A0A1X2I4M6"/>
<dbReference type="GO" id="GO:0030692">
    <property type="term" value="C:Noc4p-Nop14p complex"/>
    <property type="evidence" value="ECO:0007669"/>
    <property type="project" value="TreeGrafter"/>
</dbReference>
<feature type="region of interest" description="Disordered" evidence="7">
    <location>
        <begin position="19"/>
        <end position="92"/>
    </location>
</feature>
<accession>A0A1X2I4M6</accession>
<feature type="compositionally biased region" description="Acidic residues" evidence="7">
    <location>
        <begin position="19"/>
        <end position="30"/>
    </location>
</feature>
<evidence type="ECO:0000256" key="2">
    <source>
        <dbReference type="ARBA" id="ARBA00007466"/>
    </source>
</evidence>
<evidence type="ECO:0000256" key="4">
    <source>
        <dbReference type="ARBA" id="ARBA00022552"/>
    </source>
</evidence>
<evidence type="ECO:0000313" key="9">
    <source>
        <dbReference type="Proteomes" id="UP000193560"/>
    </source>
</evidence>
<dbReference type="PANTHER" id="PTHR23183:SF0">
    <property type="entry name" value="NUCLEOLAR PROTEIN 14"/>
    <property type="match status" value="1"/>
</dbReference>